<dbReference type="PANTHER" id="PTHR39608">
    <property type="entry name" value="INTEGRAL MEMBRANE PROTEIN (AFU_ORTHOLOGUE AFUA_5G08640)"/>
    <property type="match status" value="1"/>
</dbReference>
<dbReference type="InParanoid" id="A0A4S2ML50"/>
<sequence length="183" mass="20463">MASRALARTATWLIRLLQLFFSIILMGIVSYMIHQYREYGGGDDSVPDELIVSEVASVLGVFVSLFSILAIFFLGYTLQLLAAFLDFVIFVLYLASCGLLKDNFHSDSDRNPLRNALINMRAVNGESVRVNRHGGLVKMLVAGVVIQVVLFFVTTVLGAYVASRTKDRRERGTRRVGRRRAMV</sequence>
<feature type="domain" description="MARVEL" evidence="6">
    <location>
        <begin position="8"/>
        <end position="157"/>
    </location>
</feature>
<evidence type="ECO:0000313" key="8">
    <source>
        <dbReference type="Proteomes" id="UP000298138"/>
    </source>
</evidence>
<dbReference type="InterPro" id="IPR008253">
    <property type="entry name" value="Marvel"/>
</dbReference>
<dbReference type="EMBL" id="ML220150">
    <property type="protein sequence ID" value="TGZ77653.1"/>
    <property type="molecule type" value="Genomic_DNA"/>
</dbReference>
<comment type="subcellular location">
    <subcellularLocation>
        <location evidence="1">Membrane</location>
        <topology evidence="1">Multi-pass membrane protein</topology>
    </subcellularLocation>
</comment>
<keyword evidence="3 5" id="KW-1133">Transmembrane helix</keyword>
<reference evidence="7 8" key="1">
    <citation type="submission" date="2019-04" db="EMBL/GenBank/DDBJ databases">
        <title>Comparative genomics and transcriptomics to analyze fruiting body development in filamentous ascomycetes.</title>
        <authorList>
            <consortium name="DOE Joint Genome Institute"/>
            <person name="Lutkenhaus R."/>
            <person name="Traeger S."/>
            <person name="Breuer J."/>
            <person name="Kuo A."/>
            <person name="Lipzen A."/>
            <person name="Pangilinan J."/>
            <person name="Dilworth D."/>
            <person name="Sandor L."/>
            <person name="Poggeler S."/>
            <person name="Barry K."/>
            <person name="Grigoriev I.V."/>
            <person name="Nowrousian M."/>
        </authorList>
    </citation>
    <scope>NUCLEOTIDE SEQUENCE [LARGE SCALE GENOMIC DNA]</scope>
    <source>
        <strain evidence="7 8">CBS 389.68</strain>
    </source>
</reference>
<keyword evidence="4 5" id="KW-0472">Membrane</keyword>
<organism evidence="7 8">
    <name type="scientific">Ascodesmis nigricans</name>
    <dbReference type="NCBI Taxonomy" id="341454"/>
    <lineage>
        <taxon>Eukaryota</taxon>
        <taxon>Fungi</taxon>
        <taxon>Dikarya</taxon>
        <taxon>Ascomycota</taxon>
        <taxon>Pezizomycotina</taxon>
        <taxon>Pezizomycetes</taxon>
        <taxon>Pezizales</taxon>
        <taxon>Ascodesmidaceae</taxon>
        <taxon>Ascodesmis</taxon>
    </lineage>
</organism>
<feature type="transmembrane region" description="Helical" evidence="5">
    <location>
        <begin position="12"/>
        <end position="33"/>
    </location>
</feature>
<accession>A0A4S2ML50</accession>
<evidence type="ECO:0000313" key="7">
    <source>
        <dbReference type="EMBL" id="TGZ77653.1"/>
    </source>
</evidence>
<evidence type="ECO:0000256" key="3">
    <source>
        <dbReference type="ARBA" id="ARBA00022989"/>
    </source>
</evidence>
<name>A0A4S2ML50_9PEZI</name>
<keyword evidence="8" id="KW-1185">Reference proteome</keyword>
<dbReference type="Proteomes" id="UP000298138">
    <property type="component" value="Unassembled WGS sequence"/>
</dbReference>
<protein>
    <recommendedName>
        <fullName evidence="6">MARVEL domain-containing protein</fullName>
    </recommendedName>
</protein>
<evidence type="ECO:0000256" key="2">
    <source>
        <dbReference type="ARBA" id="ARBA00022692"/>
    </source>
</evidence>
<dbReference type="Pfam" id="PF01284">
    <property type="entry name" value="MARVEL"/>
    <property type="match status" value="1"/>
</dbReference>
<dbReference type="AlphaFoldDB" id="A0A4S2ML50"/>
<proteinExistence type="predicted"/>
<dbReference type="GO" id="GO:0016020">
    <property type="term" value="C:membrane"/>
    <property type="evidence" value="ECO:0007669"/>
    <property type="project" value="UniProtKB-SubCell"/>
</dbReference>
<dbReference type="OrthoDB" id="5342507at2759"/>
<evidence type="ECO:0000259" key="6">
    <source>
        <dbReference type="Pfam" id="PF01284"/>
    </source>
</evidence>
<feature type="transmembrane region" description="Helical" evidence="5">
    <location>
        <begin position="139"/>
        <end position="162"/>
    </location>
</feature>
<feature type="transmembrane region" description="Helical" evidence="5">
    <location>
        <begin position="81"/>
        <end position="101"/>
    </location>
</feature>
<keyword evidence="2 5" id="KW-0812">Transmembrane</keyword>
<dbReference type="PANTHER" id="PTHR39608:SF2">
    <property type="entry name" value="MARVEL DOMAIN-CONTAINING PROTEIN"/>
    <property type="match status" value="1"/>
</dbReference>
<feature type="transmembrane region" description="Helical" evidence="5">
    <location>
        <begin position="53"/>
        <end position="74"/>
    </location>
</feature>
<evidence type="ECO:0000256" key="1">
    <source>
        <dbReference type="ARBA" id="ARBA00004141"/>
    </source>
</evidence>
<evidence type="ECO:0000256" key="4">
    <source>
        <dbReference type="ARBA" id="ARBA00023136"/>
    </source>
</evidence>
<gene>
    <name evidence="7" type="ORF">EX30DRAFT_374443</name>
</gene>
<evidence type="ECO:0000256" key="5">
    <source>
        <dbReference type="SAM" id="Phobius"/>
    </source>
</evidence>